<organism evidence="3 4">
    <name type="scientific">Kinneretia aquatilis</name>
    <dbReference type="NCBI Taxonomy" id="2070761"/>
    <lineage>
        <taxon>Bacteria</taxon>
        <taxon>Pseudomonadati</taxon>
        <taxon>Pseudomonadota</taxon>
        <taxon>Betaproteobacteria</taxon>
        <taxon>Burkholderiales</taxon>
        <taxon>Sphaerotilaceae</taxon>
        <taxon>Roseateles</taxon>
    </lineage>
</organism>
<accession>A0A2N8KXW0</accession>
<dbReference type="InterPro" id="IPR012349">
    <property type="entry name" value="Split_barrel_FMN-bd"/>
</dbReference>
<feature type="domain" description="Pyridoxamine 5'-phosphate oxidase N-terminal" evidence="2">
    <location>
        <begin position="41"/>
        <end position="151"/>
    </location>
</feature>
<sequence>MSRAYSDLAFTPTVRAMQTRMGSRSAYEALDHTEDRRDALTEREAEFIHARDGFYQATVGETGWPYVQFRGGPAGFLQVLDAKTLGYADFRGNVQYISVGNLQGNDRVSIILMDYAHQRRLKILGRVRLVTAAEDPALLARLALPQYEARVERAMLITVEAYDWNCPKHITPRFTEAEVNAAVEPLRAELLQAREELKRLREAASASGAEPARGAEPLA</sequence>
<dbReference type="PANTHER" id="PTHR42815:SF2">
    <property type="entry name" value="FAD-BINDING, PUTATIVE (AFU_ORTHOLOGUE AFUA_6G07600)-RELATED"/>
    <property type="match status" value="1"/>
</dbReference>
<keyword evidence="4" id="KW-1185">Reference proteome</keyword>
<dbReference type="InterPro" id="IPR011576">
    <property type="entry name" value="Pyridox_Oxase_N"/>
</dbReference>
<evidence type="ECO:0000259" key="2">
    <source>
        <dbReference type="Pfam" id="PF01243"/>
    </source>
</evidence>
<dbReference type="Proteomes" id="UP000235916">
    <property type="component" value="Unassembled WGS sequence"/>
</dbReference>
<gene>
    <name evidence="3" type="ORF">C1O66_12690</name>
</gene>
<feature type="coiled-coil region" evidence="1">
    <location>
        <begin position="183"/>
        <end position="210"/>
    </location>
</feature>
<keyword evidence="1" id="KW-0175">Coiled coil</keyword>
<dbReference type="AlphaFoldDB" id="A0A2N8KXW0"/>
<dbReference type="EMBL" id="POSP01000003">
    <property type="protein sequence ID" value="PND38294.1"/>
    <property type="molecule type" value="Genomic_DNA"/>
</dbReference>
<dbReference type="Pfam" id="PF01243">
    <property type="entry name" value="PNPOx_N"/>
    <property type="match status" value="1"/>
</dbReference>
<name>A0A2N8KXW0_9BURK</name>
<dbReference type="OrthoDB" id="9796486at2"/>
<proteinExistence type="predicted"/>
<reference evidence="3 4" key="1">
    <citation type="submission" date="2018-01" db="EMBL/GenBank/DDBJ databases">
        <title>Draft genome sequence of Paucibacter aquatile CR182 isolated from freshwater of the Nakdong River.</title>
        <authorList>
            <person name="Choi A."/>
            <person name="Chung E.J."/>
        </authorList>
    </citation>
    <scope>NUCLEOTIDE SEQUENCE [LARGE SCALE GENOMIC DNA]</scope>
    <source>
        <strain evidence="3 4">CR182</strain>
    </source>
</reference>
<dbReference type="SUPFAM" id="SSF50475">
    <property type="entry name" value="FMN-binding split barrel"/>
    <property type="match status" value="1"/>
</dbReference>
<dbReference type="Gene3D" id="2.30.110.10">
    <property type="entry name" value="Electron Transport, Fmn-binding Protein, Chain A"/>
    <property type="match status" value="1"/>
</dbReference>
<dbReference type="PANTHER" id="PTHR42815">
    <property type="entry name" value="FAD-BINDING, PUTATIVE (AFU_ORTHOLOGUE AFUA_6G07600)-RELATED"/>
    <property type="match status" value="1"/>
</dbReference>
<evidence type="ECO:0000256" key="1">
    <source>
        <dbReference type="SAM" id="Coils"/>
    </source>
</evidence>
<dbReference type="RefSeq" id="WP_102768214.1">
    <property type="nucleotide sequence ID" value="NZ_POSP01000003.1"/>
</dbReference>
<evidence type="ECO:0000313" key="4">
    <source>
        <dbReference type="Proteomes" id="UP000235916"/>
    </source>
</evidence>
<comment type="caution">
    <text evidence="3">The sequence shown here is derived from an EMBL/GenBank/DDBJ whole genome shotgun (WGS) entry which is preliminary data.</text>
</comment>
<evidence type="ECO:0000313" key="3">
    <source>
        <dbReference type="EMBL" id="PND38294.1"/>
    </source>
</evidence>
<protein>
    <submittedName>
        <fullName evidence="3">Pyridoxamine 5-phosphate oxidase</fullName>
    </submittedName>
</protein>